<feature type="region of interest" description="Disordered" evidence="1">
    <location>
        <begin position="244"/>
        <end position="265"/>
    </location>
</feature>
<reference evidence="4" key="1">
    <citation type="submission" date="2009-11" db="EMBL/GenBank/DDBJ databases">
        <title>Genome sequencing of Bartonella species and comparative genomics.</title>
        <authorList>
            <person name="Engel P."/>
            <person name="Salzburger W."/>
            <person name="Marius L."/>
            <person name="Chao-Chin C."/>
            <person name="Soichi M."/>
            <person name="Christa L."/>
            <person name="Alexandra C."/>
            <person name="Aurelie L."/>
            <person name="Claudine M."/>
            <person name="Stephan S.C."/>
            <person name="Christoph D."/>
        </authorList>
    </citation>
    <scope>NUCLEOTIDE SEQUENCE [LARGE SCALE GENOMIC DNA]</scope>
    <source>
        <strain evidence="4">CIP 104772 / 73</strain>
    </source>
</reference>
<dbReference type="HOGENOM" id="CLU_050492_0_0_5"/>
<reference evidence="3 4" key="2">
    <citation type="journal article" date="2011" name="PLoS Genet.">
        <title>Parallel evolution of a type IV secretion system in radiating lineages of the host-restricted bacterial pathogen Bartonella.</title>
        <authorList>
            <person name="Engel P."/>
            <person name="Salzburger W."/>
            <person name="Liesch M."/>
            <person name="Chang C.C."/>
            <person name="Maruyama S."/>
            <person name="Lanz C."/>
            <person name="Calteau A."/>
            <person name="Lajus A."/>
            <person name="Medigue C."/>
            <person name="Schuster S.C."/>
            <person name="Dehio C."/>
        </authorList>
    </citation>
    <scope>NUCLEOTIDE SEQUENCE [LARGE SCALE GENOMIC DNA]</scope>
    <source>
        <strain evidence="4">CIP 104772 / 73</strain>
    </source>
</reference>
<gene>
    <name evidence="3" type="ordered locus">BARCL_1171</name>
</gene>
<feature type="compositionally biased region" description="Basic and acidic residues" evidence="1">
    <location>
        <begin position="248"/>
        <end position="262"/>
    </location>
</feature>
<feature type="domain" description="Phage tail collar" evidence="2">
    <location>
        <begin position="170"/>
        <end position="226"/>
    </location>
</feature>
<protein>
    <submittedName>
        <fullName evidence="3">Putative phage protein</fullName>
    </submittedName>
</protein>
<evidence type="ECO:0000313" key="3">
    <source>
        <dbReference type="EMBL" id="CBI76843.1"/>
    </source>
</evidence>
<organism evidence="3 4">
    <name type="scientific">Bartonella clarridgeiae (strain CCUG 45776 / CIP 104772 / 73)</name>
    <dbReference type="NCBI Taxonomy" id="696125"/>
    <lineage>
        <taxon>Bacteria</taxon>
        <taxon>Pseudomonadati</taxon>
        <taxon>Pseudomonadota</taxon>
        <taxon>Alphaproteobacteria</taxon>
        <taxon>Hyphomicrobiales</taxon>
        <taxon>Bartonellaceae</taxon>
        <taxon>Bartonella</taxon>
    </lineage>
</organism>
<evidence type="ECO:0000256" key="1">
    <source>
        <dbReference type="SAM" id="MobiDB-lite"/>
    </source>
</evidence>
<accession>E6YJ05</accession>
<dbReference type="Gene3D" id="3.90.1340.10">
    <property type="entry name" value="Phage tail collar domain"/>
    <property type="match status" value="1"/>
</dbReference>
<dbReference type="SUPFAM" id="SSF88874">
    <property type="entry name" value="Receptor-binding domain of short tail fibre protein gp12"/>
    <property type="match status" value="1"/>
</dbReference>
<dbReference type="eggNOG" id="COG4675">
    <property type="taxonomic scope" value="Bacteria"/>
</dbReference>
<dbReference type="Pfam" id="PF07484">
    <property type="entry name" value="Collar"/>
    <property type="match status" value="1"/>
</dbReference>
<dbReference type="EMBL" id="FN645454">
    <property type="protein sequence ID" value="CBI76843.1"/>
    <property type="molecule type" value="Genomic_DNA"/>
</dbReference>
<evidence type="ECO:0000313" key="4">
    <source>
        <dbReference type="Proteomes" id="UP000009101"/>
    </source>
</evidence>
<dbReference type="STRING" id="696125.BARCL_1171"/>
<dbReference type="OrthoDB" id="9810174at2"/>
<keyword evidence="4" id="KW-1185">Reference proteome</keyword>
<sequence>MSSIYDWSLVAAENARADEIINWAEGQPPSSVNDSARAMMQRVKEYLSDIGGTVEVKFTKTAEEEENKNKTSIHLTTKVPYAAYQNGIVLRFKAQETNVGATSVVLNQLSSQLIYKGTQEGLKPLTGGEMQKGGLYELIYYSGIGEENREGWYLTNPTVIIPKIDVFPSGFIACFAMEKIPIGWLLCDGKAYAREEYASLFEAIGEVWGKGDEKTTFNVPDFRGMFLRGLDSERGIDKGRVLGSQQRDSFESHTHTGKTDKAGKHRHLYRTAQPVSDIKGGGGLLRYRTPESRYTDSEGEHTHEIILDRTGEHETRPKNMAVIYAIKV</sequence>
<dbReference type="RefSeq" id="WP_013545466.1">
    <property type="nucleotide sequence ID" value="NC_014932.1"/>
</dbReference>
<name>E6YJ05_BARC7</name>
<evidence type="ECO:0000259" key="2">
    <source>
        <dbReference type="Pfam" id="PF07484"/>
    </source>
</evidence>
<dbReference type="AlphaFoldDB" id="E6YJ05"/>
<dbReference type="KEGG" id="bcd:BARCL_1171"/>
<dbReference type="InterPro" id="IPR011083">
    <property type="entry name" value="Phage_tail_collar_dom"/>
</dbReference>
<dbReference type="InterPro" id="IPR037053">
    <property type="entry name" value="Phage_tail_collar_dom_sf"/>
</dbReference>
<dbReference type="Proteomes" id="UP000009101">
    <property type="component" value="Chromosome"/>
</dbReference>
<proteinExistence type="predicted"/>